<evidence type="ECO:0000313" key="2">
    <source>
        <dbReference type="Proteomes" id="UP000293589"/>
    </source>
</evidence>
<dbReference type="EMBL" id="CP035464">
    <property type="protein sequence ID" value="QAY33007.1"/>
    <property type="molecule type" value="Genomic_DNA"/>
</dbReference>
<dbReference type="RefSeq" id="WP_129237430.1">
    <property type="nucleotide sequence ID" value="NZ_CP035464.1"/>
</dbReference>
<name>A0A4P6DUZ9_9BIFI</name>
<reference evidence="1 2" key="1">
    <citation type="submission" date="2019-01" db="EMBL/GenBank/DDBJ databases">
        <title>Complete genome sequence of Bifidobacterium gallinarum CACC 514.</title>
        <authorList>
            <person name="Jung M."/>
        </authorList>
    </citation>
    <scope>NUCLEOTIDE SEQUENCE [LARGE SCALE GENOMIC DNA]</scope>
    <source>
        <strain evidence="1 2">CACC 514</strain>
    </source>
</reference>
<evidence type="ECO:0000313" key="1">
    <source>
        <dbReference type="EMBL" id="QAY33007.1"/>
    </source>
</evidence>
<sequence length="168" mass="18089">MEGVVVGEDIDGSVLPSCVLLPCFEAPATDRVWLVAAHGGAGCSTIYRSAPALYADAGRALPVCGDPSQPSRIVVCAKGSMQGLESLRALLADWHEGRLGATVLLGVAVTDPMPRPPRVLNRARLQVTSPAPRSWRLPYLPKLPVEGWPERWPAAYRRMADALERLRG</sequence>
<dbReference type="AlphaFoldDB" id="A0A4P6DUZ9"/>
<dbReference type="KEGG" id="bgx:ESN35_06020"/>
<protein>
    <submittedName>
        <fullName evidence="1">Uncharacterized protein</fullName>
    </submittedName>
</protein>
<organism evidence="1 2">
    <name type="scientific">Bifidobacterium pullorum subsp. gallinarum</name>
    <dbReference type="NCBI Taxonomy" id="78344"/>
    <lineage>
        <taxon>Bacteria</taxon>
        <taxon>Bacillati</taxon>
        <taxon>Actinomycetota</taxon>
        <taxon>Actinomycetes</taxon>
        <taxon>Bifidobacteriales</taxon>
        <taxon>Bifidobacteriaceae</taxon>
        <taxon>Bifidobacterium</taxon>
    </lineage>
</organism>
<proteinExistence type="predicted"/>
<dbReference type="Proteomes" id="UP000293589">
    <property type="component" value="Chromosome"/>
</dbReference>
<gene>
    <name evidence="1" type="ORF">ESN35_06020</name>
</gene>
<accession>A0A4P6DUZ9</accession>